<dbReference type="PANTHER" id="PTHR43277:SF3">
    <property type="entry name" value="DECARBOXYLASE, PUTATIVE-RELATED"/>
    <property type="match status" value="1"/>
</dbReference>
<dbReference type="SUPFAM" id="SSF53383">
    <property type="entry name" value="PLP-dependent transferases"/>
    <property type="match status" value="1"/>
</dbReference>
<evidence type="ECO:0000259" key="6">
    <source>
        <dbReference type="Pfam" id="PF01276"/>
    </source>
</evidence>
<keyword evidence="8" id="KW-0032">Aminotransferase</keyword>
<evidence type="ECO:0000313" key="9">
    <source>
        <dbReference type="Proteomes" id="UP001649381"/>
    </source>
</evidence>
<dbReference type="Proteomes" id="UP001649381">
    <property type="component" value="Unassembled WGS sequence"/>
</dbReference>
<dbReference type="InterPro" id="IPR036633">
    <property type="entry name" value="Prn/Lys/Arg_de-COase_C_sf"/>
</dbReference>
<feature type="domain" description="Orn/Lys/Arg decarboxylase C-terminal" evidence="7">
    <location>
        <begin position="401"/>
        <end position="462"/>
    </location>
</feature>
<dbReference type="EMBL" id="JAKIJS010000006">
    <property type="protein sequence ID" value="MCF6139566.1"/>
    <property type="molecule type" value="Genomic_DNA"/>
</dbReference>
<dbReference type="Pfam" id="PF01276">
    <property type="entry name" value="OKR_DC_1"/>
    <property type="match status" value="1"/>
</dbReference>
<evidence type="ECO:0000256" key="4">
    <source>
        <dbReference type="ARBA" id="ARBA00022898"/>
    </source>
</evidence>
<dbReference type="InterPro" id="IPR008286">
    <property type="entry name" value="Prn/Lys/Arg_de-COase_C"/>
</dbReference>
<dbReference type="InterPro" id="IPR015424">
    <property type="entry name" value="PyrdxlP-dep_Trfase"/>
</dbReference>
<comment type="cofactor">
    <cofactor evidence="1">
        <name>pyridoxal 5'-phosphate</name>
        <dbReference type="ChEBI" id="CHEBI:597326"/>
    </cofactor>
</comment>
<reference evidence="8 9" key="1">
    <citation type="submission" date="2022-01" db="EMBL/GenBank/DDBJ databases">
        <title>Alkalihalobacillus sp. EGI L200015, a novel bacterium isolated from a salt lake sediment.</title>
        <authorList>
            <person name="Gao L."/>
            <person name="Fang B.-Z."/>
            <person name="Li W.-J."/>
        </authorList>
    </citation>
    <scope>NUCLEOTIDE SEQUENCE [LARGE SCALE GENOMIC DNA]</scope>
    <source>
        <strain evidence="8 9">KCTC 12718</strain>
    </source>
</reference>
<keyword evidence="8" id="KW-0808">Transferase</keyword>
<evidence type="ECO:0000256" key="3">
    <source>
        <dbReference type="ARBA" id="ARBA00022793"/>
    </source>
</evidence>
<dbReference type="Gene3D" id="3.40.640.10">
    <property type="entry name" value="Type I PLP-dependent aspartate aminotransferase-like (Major domain)"/>
    <property type="match status" value="1"/>
</dbReference>
<dbReference type="Pfam" id="PF03711">
    <property type="entry name" value="OKR_DC_1_C"/>
    <property type="match status" value="1"/>
</dbReference>
<comment type="similarity">
    <text evidence="2">Belongs to the Orn/Lys/Arg decarboxylase class-I family.</text>
</comment>
<feature type="domain" description="Orn/Lys/Arg decarboxylases family 1 pyridoxal-P attachment site" evidence="6">
    <location>
        <begin position="6"/>
        <end position="300"/>
    </location>
</feature>
<evidence type="ECO:0000313" key="8">
    <source>
        <dbReference type="EMBL" id="MCF6139566.1"/>
    </source>
</evidence>
<evidence type="ECO:0000256" key="5">
    <source>
        <dbReference type="ARBA" id="ARBA00023239"/>
    </source>
</evidence>
<dbReference type="GO" id="GO:0008483">
    <property type="term" value="F:transaminase activity"/>
    <property type="evidence" value="ECO:0007669"/>
    <property type="project" value="UniProtKB-KW"/>
</dbReference>
<accession>A0ABS9H6L9</accession>
<keyword evidence="5" id="KW-0456">Lyase</keyword>
<dbReference type="InterPro" id="IPR000310">
    <property type="entry name" value="Orn/Lys/Arg_deCO2ase_major_dom"/>
</dbReference>
<proteinExistence type="inferred from homology"/>
<evidence type="ECO:0000256" key="1">
    <source>
        <dbReference type="ARBA" id="ARBA00001933"/>
    </source>
</evidence>
<evidence type="ECO:0000256" key="2">
    <source>
        <dbReference type="ARBA" id="ARBA00010671"/>
    </source>
</evidence>
<sequence length="484" mass="54587">MKSLHTPLLDRLKEHYAKQDYSFHVPGHKYGELWKDDSIKQNLLSLDVTELRGLDDLHDPSGIIKEAQRKAAEVYKADYSYFLINGTTVGNLAMILATCKKGSKVLVQRNAHKSLMNGIKLAQAHPIFLTPEIDEETGVSVGVSLEQIQSAFEAYGPFDAVLLTNPNYYGMTQDLTEIIDYIHTKKCPVLVDEAHGAHFGIGSPFPPSSLSMGADVVVQSAHKTLPAMTMASYMHMKSSMINRSTLEEKLQLLQSSSPSYVLMASLDFARAYLEAIEPSDIPEITKSIQAFIEQLSAIPQIKVIRNQGRYEWLDPLKLTIQSRTDLSGYALQKLFESVGIYTELADPYNVLFILPLRPMQSTDEIVSRMKSLLKSFKVRENDLVKLNGMNFPSVTQLELNEEEINEQKTVKMKLSDAKDYISAETIIPYPPGIPVILKGERITKEHIDYCQFLVEYEARFQGNQLNEGISVIIERRNLEEISYE</sequence>
<dbReference type="CDD" id="cd00615">
    <property type="entry name" value="Orn_deC_like"/>
    <property type="match status" value="1"/>
</dbReference>
<evidence type="ECO:0000259" key="7">
    <source>
        <dbReference type="Pfam" id="PF03711"/>
    </source>
</evidence>
<keyword evidence="9" id="KW-1185">Reference proteome</keyword>
<protein>
    <submittedName>
        <fullName evidence="8">Aminotransferase class I/II-fold pyridoxal phosphate-dependent enzyme</fullName>
    </submittedName>
</protein>
<comment type="caution">
    <text evidence="8">The sequence shown here is derived from an EMBL/GenBank/DDBJ whole genome shotgun (WGS) entry which is preliminary data.</text>
</comment>
<keyword evidence="3" id="KW-0210">Decarboxylase</keyword>
<organism evidence="8 9">
    <name type="scientific">Pseudalkalibacillus berkeleyi</name>
    <dbReference type="NCBI Taxonomy" id="1069813"/>
    <lineage>
        <taxon>Bacteria</taxon>
        <taxon>Bacillati</taxon>
        <taxon>Bacillota</taxon>
        <taxon>Bacilli</taxon>
        <taxon>Bacillales</taxon>
        <taxon>Fictibacillaceae</taxon>
        <taxon>Pseudalkalibacillus</taxon>
    </lineage>
</organism>
<name>A0ABS9H6L9_9BACL</name>
<dbReference type="InterPro" id="IPR052357">
    <property type="entry name" value="Orn_Lys_Arg_decarboxylase-I"/>
</dbReference>
<dbReference type="SUPFAM" id="SSF55904">
    <property type="entry name" value="Ornithine decarboxylase C-terminal domain"/>
    <property type="match status" value="1"/>
</dbReference>
<dbReference type="PANTHER" id="PTHR43277">
    <property type="entry name" value="ARGININE DECARBOXYLASE"/>
    <property type="match status" value="1"/>
</dbReference>
<keyword evidence="4" id="KW-0663">Pyridoxal phosphate</keyword>
<gene>
    <name evidence="8" type="ORF">L2716_17765</name>
</gene>
<dbReference type="RefSeq" id="WP_236338975.1">
    <property type="nucleotide sequence ID" value="NZ_JAKIJS010000006.1"/>
</dbReference>
<dbReference type="Gene3D" id="3.90.105.10">
    <property type="entry name" value="Molybdopterin biosynthesis moea protein, domain 2"/>
    <property type="match status" value="1"/>
</dbReference>
<dbReference type="InterPro" id="IPR015421">
    <property type="entry name" value="PyrdxlP-dep_Trfase_major"/>
</dbReference>